<dbReference type="EMBL" id="CP114040">
    <property type="protein sequence ID" value="WAS90215.1"/>
    <property type="molecule type" value="Genomic_DNA"/>
</dbReference>
<dbReference type="InterPro" id="IPR029058">
    <property type="entry name" value="AB_hydrolase_fold"/>
</dbReference>
<name>A0ABY7GTF5_9BACT</name>
<organism evidence="5 6">
    <name type="scientific">Nannocystis punicea</name>
    <dbReference type="NCBI Taxonomy" id="2995304"/>
    <lineage>
        <taxon>Bacteria</taxon>
        <taxon>Pseudomonadati</taxon>
        <taxon>Myxococcota</taxon>
        <taxon>Polyangia</taxon>
        <taxon>Nannocystales</taxon>
        <taxon>Nannocystaceae</taxon>
        <taxon>Nannocystis</taxon>
    </lineage>
</organism>
<dbReference type="GO" id="GO:0006508">
    <property type="term" value="P:proteolysis"/>
    <property type="evidence" value="ECO:0007669"/>
    <property type="project" value="UniProtKB-KW"/>
</dbReference>
<proteinExistence type="predicted"/>
<keyword evidence="6" id="KW-1185">Reference proteome</keyword>
<dbReference type="Gene3D" id="3.40.50.1820">
    <property type="entry name" value="alpha/beta hydrolase"/>
    <property type="match status" value="1"/>
</dbReference>
<dbReference type="Pfam" id="PF05576">
    <property type="entry name" value="Peptidase_S37"/>
    <property type="match status" value="1"/>
</dbReference>
<dbReference type="PANTHER" id="PTHR11010">
    <property type="entry name" value="PROTEASE S28 PRO-X CARBOXYPEPTIDASE-RELATED"/>
    <property type="match status" value="1"/>
</dbReference>
<gene>
    <name evidence="5" type="ORF">O0S08_28810</name>
</gene>
<dbReference type="RefSeq" id="WP_269032546.1">
    <property type="nucleotide sequence ID" value="NZ_CP114040.1"/>
</dbReference>
<feature type="compositionally biased region" description="Low complexity" evidence="4">
    <location>
        <begin position="42"/>
        <end position="80"/>
    </location>
</feature>
<evidence type="ECO:0000313" key="5">
    <source>
        <dbReference type="EMBL" id="WAS90215.1"/>
    </source>
</evidence>
<evidence type="ECO:0000256" key="1">
    <source>
        <dbReference type="ARBA" id="ARBA00022670"/>
    </source>
</evidence>
<sequence length="505" mass="54077">MRFSYHSLAIVIFLQAAGCDAPGGQGGETDAGTTSTAAGPDPSGEVGTTTTTGETSTGEPTTTGGEPTTTTGEPTTTTGGDVDILEQLTAIDGLWVDELPTPIAGYRLFTMLYEQPADHDAQGGPSFNQRMTLLHRDVDAPLVIVTAGYNINTKQAALGEPATMVGANQLTVEHRFFEESRPSMADWTKLDIRQAASDHHRIAAALHPLYPGRWLATGASKGGLAALYFRRFFPDDVDGTIAYVAPYSREESDPRYGDFLATVGDEACRQALRDVQREVLLRRSAMLERMAAVDATYTLFGVDEVLETAALDLPFAFWQYQSASLCASVPTAVASDDEVWAFLKKVSEPSSDADLLRVEPYYWQAATQLGGVQCDESGVADLLLFPGFNEARNFIVPGPGKTPGPYDPAAAQDVADWLASAGERLLFVYGESDPWTAGAFELGDAVDSYLFTAPGTNHGALIADLDDADRAQAVAAVEAWAGTRARSDGLVRPAPIRETLQQFGW</sequence>
<evidence type="ECO:0000256" key="2">
    <source>
        <dbReference type="ARBA" id="ARBA00022729"/>
    </source>
</evidence>
<reference evidence="5" key="1">
    <citation type="submission" date="2022-11" db="EMBL/GenBank/DDBJ databases">
        <title>Minimal conservation of predation-associated metabolite biosynthetic gene clusters underscores biosynthetic potential of Myxococcota including descriptions for ten novel species: Archangium lansinium sp. nov., Myxococcus landrumus sp. nov., Nannocystis bai.</title>
        <authorList>
            <person name="Ahearne A."/>
            <person name="Stevens C."/>
            <person name="Dowd S."/>
        </authorList>
    </citation>
    <scope>NUCLEOTIDE SEQUENCE</scope>
    <source>
        <strain evidence="5">Fl3</strain>
    </source>
</reference>
<keyword evidence="1 5" id="KW-0645">Protease</keyword>
<dbReference type="SUPFAM" id="SSF53474">
    <property type="entry name" value="alpha/beta-Hydrolases"/>
    <property type="match status" value="1"/>
</dbReference>
<protein>
    <submittedName>
        <fullName evidence="5">S28 family serine protease</fullName>
    </submittedName>
</protein>
<dbReference type="InterPro" id="IPR008761">
    <property type="entry name" value="Peptidase_S37"/>
</dbReference>
<keyword evidence="3" id="KW-0378">Hydrolase</keyword>
<keyword evidence="2" id="KW-0732">Signal</keyword>
<feature type="region of interest" description="Disordered" evidence="4">
    <location>
        <begin position="22"/>
        <end position="81"/>
    </location>
</feature>
<evidence type="ECO:0000313" key="6">
    <source>
        <dbReference type="Proteomes" id="UP001164459"/>
    </source>
</evidence>
<accession>A0ABY7GTF5</accession>
<evidence type="ECO:0000256" key="4">
    <source>
        <dbReference type="SAM" id="MobiDB-lite"/>
    </source>
</evidence>
<dbReference type="GO" id="GO:0008233">
    <property type="term" value="F:peptidase activity"/>
    <property type="evidence" value="ECO:0007669"/>
    <property type="project" value="UniProtKB-KW"/>
</dbReference>
<evidence type="ECO:0000256" key="3">
    <source>
        <dbReference type="ARBA" id="ARBA00022801"/>
    </source>
</evidence>
<dbReference type="PANTHER" id="PTHR11010:SF38">
    <property type="entry name" value="LYSOSOMAL PRO-X CARBOXYPEPTIDASE"/>
    <property type="match status" value="1"/>
</dbReference>
<dbReference type="Proteomes" id="UP001164459">
    <property type="component" value="Chromosome"/>
</dbReference>